<protein>
    <recommendedName>
        <fullName evidence="1">DUF5666 domain-containing protein</fullName>
    </recommendedName>
</protein>
<dbReference type="Pfam" id="PF18914">
    <property type="entry name" value="DUF5666"/>
    <property type="match status" value="1"/>
</dbReference>
<evidence type="ECO:0000313" key="3">
    <source>
        <dbReference type="Proteomes" id="UP001501588"/>
    </source>
</evidence>
<name>A0ABP3QN65_9PROT</name>
<proteinExistence type="predicted"/>
<gene>
    <name evidence="2" type="ORF">GCM10009416_31560</name>
</gene>
<dbReference type="InterPro" id="IPR043724">
    <property type="entry name" value="DUF5666"/>
</dbReference>
<keyword evidence="3" id="KW-1185">Reference proteome</keyword>
<feature type="domain" description="DUF5666" evidence="1">
    <location>
        <begin position="62"/>
        <end position="119"/>
    </location>
</feature>
<comment type="caution">
    <text evidence="2">The sequence shown here is derived from an EMBL/GenBank/DDBJ whole genome shotgun (WGS) entry which is preliminary data.</text>
</comment>
<dbReference type="Proteomes" id="UP001501588">
    <property type="component" value="Unassembled WGS sequence"/>
</dbReference>
<evidence type="ECO:0000313" key="2">
    <source>
        <dbReference type="EMBL" id="GAA0590824.1"/>
    </source>
</evidence>
<reference evidence="3" key="1">
    <citation type="journal article" date="2019" name="Int. J. Syst. Evol. Microbiol.">
        <title>The Global Catalogue of Microorganisms (GCM) 10K type strain sequencing project: providing services to taxonomists for standard genome sequencing and annotation.</title>
        <authorList>
            <consortium name="The Broad Institute Genomics Platform"/>
            <consortium name="The Broad Institute Genome Sequencing Center for Infectious Disease"/>
            <person name="Wu L."/>
            <person name="Ma J."/>
        </authorList>
    </citation>
    <scope>NUCLEOTIDE SEQUENCE [LARGE SCALE GENOMIC DNA]</scope>
    <source>
        <strain evidence="3">JCM 9933</strain>
    </source>
</reference>
<dbReference type="EMBL" id="BAAAFZ010000050">
    <property type="protein sequence ID" value="GAA0590824.1"/>
    <property type="molecule type" value="Genomic_DNA"/>
</dbReference>
<sequence>MRRRHLFLAALPLLQAACRGVGGGVADRRAPDDGGIGGTGRFAAAEHGSDDGGIGGTGVFGSVTGLGSLRVNGLLLETSPATAFETPGGAPVLPGDTVAAEAAPREGGGGAGRLLATRVAVFHPVTGPLERAADDGGGWSVLGTRLVLAPGVPVRDARGGAAAELRPGRTVAVSGLWRDEAVVATSLRVLDSGAPAAASLRGLLRAEGGGLVVGGTRVDARGVPAAGASVGRFVTVQGRPAGGGGLVAEGFEERPLAVFSGRVSALSVEGFVSPNRDAPGHHLSGFGLQLDPSSPAPARLGVRQVLLGRYRDLFRVEQGLPLPADDEARRRALEGAAAEAAIARWLSSLR</sequence>
<accession>A0ABP3QN65</accession>
<dbReference type="RefSeq" id="WP_343896325.1">
    <property type="nucleotide sequence ID" value="NZ_BAAAFZ010000050.1"/>
</dbReference>
<evidence type="ECO:0000259" key="1">
    <source>
        <dbReference type="Pfam" id="PF18914"/>
    </source>
</evidence>
<organism evidence="2 3">
    <name type="scientific">Craurococcus roseus</name>
    <dbReference type="NCBI Taxonomy" id="77585"/>
    <lineage>
        <taxon>Bacteria</taxon>
        <taxon>Pseudomonadati</taxon>
        <taxon>Pseudomonadota</taxon>
        <taxon>Alphaproteobacteria</taxon>
        <taxon>Acetobacterales</taxon>
        <taxon>Acetobacteraceae</taxon>
        <taxon>Craurococcus</taxon>
    </lineage>
</organism>